<comment type="caution">
    <text evidence="12">The sequence shown here is derived from an EMBL/GenBank/DDBJ whole genome shotgun (WGS) entry which is preliminary data.</text>
</comment>
<dbReference type="InterPro" id="IPR011907">
    <property type="entry name" value="RNase_III"/>
</dbReference>
<dbReference type="InterPro" id="IPR000999">
    <property type="entry name" value="RNase_III_dom"/>
</dbReference>
<dbReference type="SMART" id="SM00535">
    <property type="entry name" value="RIBOc"/>
    <property type="match status" value="1"/>
</dbReference>
<comment type="similarity">
    <text evidence="2">Belongs to the ribonuclease III family.</text>
</comment>
<keyword evidence="9" id="KW-0819">tRNA processing</keyword>
<feature type="active site" evidence="9">
    <location>
        <position position="126"/>
    </location>
</feature>
<comment type="catalytic activity">
    <reaction evidence="1 9">
        <text>Endonucleolytic cleavage to 5'-phosphomonoester.</text>
        <dbReference type="EC" id="3.1.26.3"/>
    </reaction>
</comment>
<dbReference type="Proteomes" id="UP000215405">
    <property type="component" value="Unassembled WGS sequence"/>
</dbReference>
<accession>A0A231UU60</accession>
<keyword evidence="9" id="KW-0963">Cytoplasm</keyword>
<feature type="active site" evidence="9">
    <location>
        <position position="54"/>
    </location>
</feature>
<dbReference type="RefSeq" id="WP_094078138.1">
    <property type="nucleotide sequence ID" value="NZ_NBYO01000003.1"/>
</dbReference>
<feature type="binding site" evidence="9">
    <location>
        <position position="123"/>
    </location>
    <ligand>
        <name>Mg(2+)</name>
        <dbReference type="ChEBI" id="CHEBI:18420"/>
    </ligand>
</feature>
<proteinExistence type="inferred from homology"/>
<keyword evidence="8 9" id="KW-0694">RNA-binding</keyword>
<evidence type="ECO:0000313" key="12">
    <source>
        <dbReference type="EMBL" id="OXS99360.1"/>
    </source>
</evidence>
<dbReference type="SUPFAM" id="SSF69065">
    <property type="entry name" value="RNase III domain-like"/>
    <property type="match status" value="1"/>
</dbReference>
<keyword evidence="9" id="KW-0699">rRNA-binding</keyword>
<dbReference type="GO" id="GO:0004525">
    <property type="term" value="F:ribonuclease III activity"/>
    <property type="evidence" value="ECO:0007669"/>
    <property type="project" value="UniProtKB-UniRule"/>
</dbReference>
<gene>
    <name evidence="9" type="primary">rnc</name>
    <name evidence="12" type="ORF">B7H23_14445</name>
</gene>
<evidence type="ECO:0000259" key="11">
    <source>
        <dbReference type="PROSITE" id="PS50142"/>
    </source>
</evidence>
<dbReference type="PROSITE" id="PS50137">
    <property type="entry name" value="DS_RBD"/>
    <property type="match status" value="1"/>
</dbReference>
<comment type="subunit">
    <text evidence="9">Homodimer.</text>
</comment>
<evidence type="ECO:0000259" key="10">
    <source>
        <dbReference type="PROSITE" id="PS50137"/>
    </source>
</evidence>
<feature type="binding site" evidence="9">
    <location>
        <position position="50"/>
    </location>
    <ligand>
        <name>Mg(2+)</name>
        <dbReference type="ChEBI" id="CHEBI:18420"/>
    </ligand>
</feature>
<keyword evidence="9" id="KW-0460">Magnesium</keyword>
<feature type="domain" description="DRBM" evidence="10">
    <location>
        <begin position="162"/>
        <end position="226"/>
    </location>
</feature>
<dbReference type="CDD" id="cd10845">
    <property type="entry name" value="DSRM_RNAse_III_family"/>
    <property type="match status" value="1"/>
</dbReference>
<dbReference type="InterPro" id="IPR014720">
    <property type="entry name" value="dsRBD_dom"/>
</dbReference>
<dbReference type="Pfam" id="PF14622">
    <property type="entry name" value="Ribonucleas_3_3"/>
    <property type="match status" value="1"/>
</dbReference>
<keyword evidence="3 9" id="KW-0698">rRNA processing</keyword>
<reference evidence="13" key="1">
    <citation type="journal article" date="2017" name="Int. J. Syst. Evol. Microbiol.">
        <title>Notoacmeibacter marinus gen. nov., sp. nov., isolated from the gut of a limpet and proposal of Notoacmeibacteraceae fam. nov. in the order Rhizobiales of the class Alphaproteobacteria.</title>
        <authorList>
            <person name="Huang Z."/>
            <person name="Guo F."/>
            <person name="Lai Q."/>
        </authorList>
    </citation>
    <scope>NUCLEOTIDE SEQUENCE [LARGE SCALE GENOMIC DNA]</scope>
    <source>
        <strain evidence="13">XMTR2A4</strain>
    </source>
</reference>
<evidence type="ECO:0000256" key="2">
    <source>
        <dbReference type="ARBA" id="ARBA00010183"/>
    </source>
</evidence>
<evidence type="ECO:0000256" key="6">
    <source>
        <dbReference type="ARBA" id="ARBA00022759"/>
    </source>
</evidence>
<feature type="domain" description="RNase III" evidence="11">
    <location>
        <begin position="12"/>
        <end position="137"/>
    </location>
</feature>
<dbReference type="GO" id="GO:0010468">
    <property type="term" value="P:regulation of gene expression"/>
    <property type="evidence" value="ECO:0007669"/>
    <property type="project" value="TreeGrafter"/>
</dbReference>
<dbReference type="Gene3D" id="3.30.160.20">
    <property type="match status" value="1"/>
</dbReference>
<dbReference type="PROSITE" id="PS50142">
    <property type="entry name" value="RNASE_3_2"/>
    <property type="match status" value="1"/>
</dbReference>
<evidence type="ECO:0000256" key="4">
    <source>
        <dbReference type="ARBA" id="ARBA00022664"/>
    </source>
</evidence>
<keyword evidence="7 9" id="KW-0378">Hydrolase</keyword>
<evidence type="ECO:0000256" key="9">
    <source>
        <dbReference type="HAMAP-Rule" id="MF_00104"/>
    </source>
</evidence>
<keyword evidence="13" id="KW-1185">Reference proteome</keyword>
<dbReference type="SMART" id="SM00358">
    <property type="entry name" value="DSRM"/>
    <property type="match status" value="1"/>
</dbReference>
<comment type="function">
    <text evidence="9">Digests double-stranded RNA. Involved in the processing of primary rRNA transcript to yield the immediate precursors to the large and small rRNAs (23S and 16S). Processes some mRNAs, and tRNAs when they are encoded in the rRNA operon. Processes pre-crRNA and tracrRNA of type II CRISPR loci if present in the organism.</text>
</comment>
<protein>
    <recommendedName>
        <fullName evidence="9">Ribonuclease 3</fullName>
        <ecNumber evidence="9">3.1.26.3</ecNumber>
    </recommendedName>
    <alternativeName>
        <fullName evidence="9">Ribonuclease III</fullName>
        <shortName evidence="9">RNase III</shortName>
    </alternativeName>
</protein>
<dbReference type="NCBIfam" id="TIGR02191">
    <property type="entry name" value="RNaseIII"/>
    <property type="match status" value="1"/>
</dbReference>
<keyword evidence="9" id="KW-0479">Metal-binding</keyword>
<organism evidence="12 13">
    <name type="scientific">Notoacmeibacter marinus</name>
    <dbReference type="NCBI Taxonomy" id="1876515"/>
    <lineage>
        <taxon>Bacteria</taxon>
        <taxon>Pseudomonadati</taxon>
        <taxon>Pseudomonadota</taxon>
        <taxon>Alphaproteobacteria</taxon>
        <taxon>Hyphomicrobiales</taxon>
        <taxon>Notoacmeibacteraceae</taxon>
        <taxon>Notoacmeibacter</taxon>
    </lineage>
</organism>
<evidence type="ECO:0000256" key="1">
    <source>
        <dbReference type="ARBA" id="ARBA00000109"/>
    </source>
</evidence>
<evidence type="ECO:0000256" key="5">
    <source>
        <dbReference type="ARBA" id="ARBA00022722"/>
    </source>
</evidence>
<sequence length="239" mass="26394">MGRGKTSPEALAKRAGELTGHDFRDVERLDRALTHSSARNANTSNYERLEFLGDRVLGLVIAEMLFTAFPKADEGELSVRLNQLVDATTCAEVAEEIGLHELIRTGSEIRSLAGRKRQSLRADVMESVIATIYLDGGLSAARPFIEKHWQSRALSKTAGRRDAKTELQEWSHQQIGAPPVYNILDRSGPDHDPIFTVRVEVEGFTSQEAKGPSKREAERLAAERMLISEKVWQADGAAG</sequence>
<name>A0A231UU60_9HYPH</name>
<keyword evidence="5 9" id="KW-0540">Nuclease</keyword>
<dbReference type="AlphaFoldDB" id="A0A231UU60"/>
<evidence type="ECO:0000313" key="13">
    <source>
        <dbReference type="Proteomes" id="UP000215405"/>
    </source>
</evidence>
<dbReference type="EC" id="3.1.26.3" evidence="9"/>
<dbReference type="PANTHER" id="PTHR11207:SF0">
    <property type="entry name" value="RIBONUCLEASE 3"/>
    <property type="match status" value="1"/>
</dbReference>
<dbReference type="PANTHER" id="PTHR11207">
    <property type="entry name" value="RIBONUCLEASE III"/>
    <property type="match status" value="1"/>
</dbReference>
<dbReference type="FunFam" id="1.10.1520.10:FF:000001">
    <property type="entry name" value="Ribonuclease 3"/>
    <property type="match status" value="1"/>
</dbReference>
<dbReference type="GO" id="GO:0006364">
    <property type="term" value="P:rRNA processing"/>
    <property type="evidence" value="ECO:0007669"/>
    <property type="project" value="UniProtKB-UniRule"/>
</dbReference>
<dbReference type="Pfam" id="PF00035">
    <property type="entry name" value="dsrm"/>
    <property type="match status" value="1"/>
</dbReference>
<dbReference type="EMBL" id="NBYO01000003">
    <property type="protein sequence ID" value="OXS99360.1"/>
    <property type="molecule type" value="Genomic_DNA"/>
</dbReference>
<keyword evidence="4 9" id="KW-0507">mRNA processing</keyword>
<dbReference type="GO" id="GO:0008033">
    <property type="term" value="P:tRNA processing"/>
    <property type="evidence" value="ECO:0007669"/>
    <property type="project" value="UniProtKB-KW"/>
</dbReference>
<dbReference type="InterPro" id="IPR036389">
    <property type="entry name" value="RNase_III_sf"/>
</dbReference>
<comment type="cofactor">
    <cofactor evidence="9">
        <name>Mg(2+)</name>
        <dbReference type="ChEBI" id="CHEBI:18420"/>
    </cofactor>
</comment>
<comment type="subcellular location">
    <subcellularLocation>
        <location evidence="9">Cytoplasm</location>
    </subcellularLocation>
</comment>
<dbReference type="GO" id="GO:0003725">
    <property type="term" value="F:double-stranded RNA binding"/>
    <property type="evidence" value="ECO:0007669"/>
    <property type="project" value="TreeGrafter"/>
</dbReference>
<dbReference type="Gene3D" id="1.10.1520.10">
    <property type="entry name" value="Ribonuclease III domain"/>
    <property type="match status" value="1"/>
</dbReference>
<evidence type="ECO:0000256" key="8">
    <source>
        <dbReference type="ARBA" id="ARBA00022884"/>
    </source>
</evidence>
<dbReference type="PROSITE" id="PS00517">
    <property type="entry name" value="RNASE_3_1"/>
    <property type="match status" value="1"/>
</dbReference>
<dbReference type="GO" id="GO:0019843">
    <property type="term" value="F:rRNA binding"/>
    <property type="evidence" value="ECO:0007669"/>
    <property type="project" value="UniProtKB-KW"/>
</dbReference>
<keyword evidence="6 9" id="KW-0255">Endonuclease</keyword>
<feature type="binding site" evidence="9">
    <location>
        <position position="126"/>
    </location>
    <ligand>
        <name>Mg(2+)</name>
        <dbReference type="ChEBI" id="CHEBI:18420"/>
    </ligand>
</feature>
<evidence type="ECO:0000256" key="3">
    <source>
        <dbReference type="ARBA" id="ARBA00022552"/>
    </source>
</evidence>
<dbReference type="GO" id="GO:0046872">
    <property type="term" value="F:metal ion binding"/>
    <property type="evidence" value="ECO:0007669"/>
    <property type="project" value="UniProtKB-KW"/>
</dbReference>
<dbReference type="SUPFAM" id="SSF54768">
    <property type="entry name" value="dsRNA-binding domain-like"/>
    <property type="match status" value="1"/>
</dbReference>
<evidence type="ECO:0000256" key="7">
    <source>
        <dbReference type="ARBA" id="ARBA00022801"/>
    </source>
</evidence>
<dbReference type="HAMAP" id="MF_00104">
    <property type="entry name" value="RNase_III"/>
    <property type="match status" value="1"/>
</dbReference>
<dbReference type="GO" id="GO:0005737">
    <property type="term" value="C:cytoplasm"/>
    <property type="evidence" value="ECO:0007669"/>
    <property type="project" value="UniProtKB-SubCell"/>
</dbReference>
<dbReference type="GO" id="GO:0006397">
    <property type="term" value="P:mRNA processing"/>
    <property type="evidence" value="ECO:0007669"/>
    <property type="project" value="UniProtKB-UniRule"/>
</dbReference>
<dbReference type="CDD" id="cd00593">
    <property type="entry name" value="RIBOc"/>
    <property type="match status" value="1"/>
</dbReference>